<evidence type="ECO:0000313" key="1">
    <source>
        <dbReference type="EMBL" id="KAJ8127811.1"/>
    </source>
</evidence>
<protein>
    <submittedName>
        <fullName evidence="1">Uncharacterized protein</fullName>
    </submittedName>
</protein>
<accession>A0ACC2JK31</accession>
<evidence type="ECO:0000313" key="2">
    <source>
        <dbReference type="Proteomes" id="UP001153332"/>
    </source>
</evidence>
<reference evidence="1" key="1">
    <citation type="submission" date="2022-12" db="EMBL/GenBank/DDBJ databases">
        <title>Genome Sequence of Lasiodiplodia mahajangana.</title>
        <authorList>
            <person name="Buettner E."/>
        </authorList>
    </citation>
    <scope>NUCLEOTIDE SEQUENCE</scope>
    <source>
        <strain evidence="1">VT137</strain>
    </source>
</reference>
<name>A0ACC2JK31_9PEZI</name>
<dbReference type="EMBL" id="JAPUUL010001291">
    <property type="protein sequence ID" value="KAJ8127811.1"/>
    <property type="molecule type" value="Genomic_DNA"/>
</dbReference>
<organism evidence="1 2">
    <name type="scientific">Lasiodiplodia mahajangana</name>
    <dbReference type="NCBI Taxonomy" id="1108764"/>
    <lineage>
        <taxon>Eukaryota</taxon>
        <taxon>Fungi</taxon>
        <taxon>Dikarya</taxon>
        <taxon>Ascomycota</taxon>
        <taxon>Pezizomycotina</taxon>
        <taxon>Dothideomycetes</taxon>
        <taxon>Dothideomycetes incertae sedis</taxon>
        <taxon>Botryosphaeriales</taxon>
        <taxon>Botryosphaeriaceae</taxon>
        <taxon>Lasiodiplodia</taxon>
    </lineage>
</organism>
<sequence>MPPVQRHLPTETEKGASASPFHFSIRHALESLVEAGRPLLALGSAIRLGRPGNMTKPGNVGAPTPINTLSNNTGTSRTRFGISPTSRSIPSTPPPAKRQKLYESSTSPSHIHAFFAKAETSTPRRLSTGSVSVADSQHSVISNKSVSQRTLDKYHNYATSRGSRRDRSLSRPPRPEEDLTDDEVDLISPQKAPRGPHQPKRKRPEERPISEFSDRFKENVVLRKSDASQHFQNVLDKVDKRIHYKGSDSSPDELALSSEEIPAGRPAKRRRHFSPSLSRRPKATSATSGDTSSHISTMGLERLLALKRDADLIIPNGLRILRGASGQCQYQAEYQGDPDYCSLSIVTIGHTLNPVDQEGNILKPYTYLTLDLKRVRAVLRPKDGDSCRIVIVIFSTLEYFSTSGGQKLFVEFATTEELARFFQWVALYKNEGCSVAIKDCNRAKLEKDLDEMMQRAKSHKIITDAEVKTPVAEDVKLIQHNHSNRAPAFQTDHCVPNAYRAQPKLRDAMKSPTLQPSTDGVISSRSWDDQSAPAQRQPRTTRSTFAYVGSPEPHELMPKGWTSLNAGWEKQWRNSLVYPNAGKNRATIDKDDIQRLDEGQFLNDNIIIFYLRYLQKNLEDSNGDVAKRIYFQNTFFYDKLKPTKSGQGINYDSVKSWTSKVDLFSKDYIIVPINEYAHWYVAIICNAPKLLPSSADHNSTQSGITTVPNDTPSLETPQTSTQIAELDNYPNDERVVSAEEDVVENLRGMSIDSSSHSNEAKQKADNGAEEVSDSIPTKDGHDVYEVKDSDRLESEVEHIATTAHPPIRKKMGKRQSIGPRRYDPNQPRIITLDSLGATHSPTCSFLKQYLIAELRDKKGIVIPSPGAMGTTAKGVPEQTNHCDCGLFLLGYIQEFLRNPDLFIRSLLQRDGEISWHLEPSELRADIRNLIFDLQKKQQEAEDLAQERKRQARLSHYTPSKLELASPDSRDKPNENKSPEAPTNSRPSSTRGRSTTPRETNRGHLPICEMSVESTVTEIRPEPQLSAHGLQGDDSKTTRRSEMGYALDMQEKETRPSDPHVVASPRPVESVFDGEIHNQAANTASASPVQGQAAKYYSLSPETEASTQFQRDFVPPLFSETPSPKGSRGATPLDPVIVDDSDNNERNRPSQSLQRHRGGRTGHQLIVEIPSTNVRRRPPGQDDKIDRRGQTGEQSSYFANRRNGERVTAANLRENPANDVIDLSDD</sequence>
<comment type="caution">
    <text evidence="1">The sequence shown here is derived from an EMBL/GenBank/DDBJ whole genome shotgun (WGS) entry which is preliminary data.</text>
</comment>
<keyword evidence="2" id="KW-1185">Reference proteome</keyword>
<dbReference type="Proteomes" id="UP001153332">
    <property type="component" value="Unassembled WGS sequence"/>
</dbReference>
<proteinExistence type="predicted"/>
<gene>
    <name evidence="1" type="ORF">O1611_g5825</name>
</gene>